<dbReference type="Proteomes" id="UP000193964">
    <property type="component" value="Unassembled WGS sequence"/>
</dbReference>
<evidence type="ECO:0000259" key="2">
    <source>
        <dbReference type="Pfam" id="PF23717"/>
    </source>
</evidence>
<feature type="compositionally biased region" description="Pro residues" evidence="1">
    <location>
        <begin position="395"/>
        <end position="455"/>
    </location>
</feature>
<dbReference type="RefSeq" id="WP_085150673.1">
    <property type="nucleotide sequence ID" value="NZ_JACKUA010000047.1"/>
</dbReference>
<evidence type="ECO:0000313" key="3">
    <source>
        <dbReference type="EMBL" id="ORX09070.1"/>
    </source>
</evidence>
<reference evidence="3 4" key="1">
    <citation type="submission" date="2016-01" db="EMBL/GenBank/DDBJ databases">
        <title>The new phylogeny of the genus Mycobacterium.</title>
        <authorList>
            <person name="Tarcisio F."/>
            <person name="Conor M."/>
            <person name="Antonella G."/>
            <person name="Elisabetta G."/>
            <person name="Giulia F.S."/>
            <person name="Sara T."/>
            <person name="Anna F."/>
            <person name="Clotilde B."/>
            <person name="Roberto B."/>
            <person name="Veronica D.S."/>
            <person name="Fabio R."/>
            <person name="Monica P."/>
            <person name="Olivier J."/>
            <person name="Enrico T."/>
            <person name="Nicola S."/>
        </authorList>
    </citation>
    <scope>NUCLEOTIDE SEQUENCE [LARGE SCALE GENOMIC DNA]</scope>
    <source>
        <strain evidence="3 4">ATCC 700010</strain>
    </source>
</reference>
<dbReference type="AlphaFoldDB" id="A0A1X2ES45"/>
<comment type="caution">
    <text evidence="3">The sequence shown here is derived from an EMBL/GenBank/DDBJ whole genome shotgun (WGS) entry which is preliminary data.</text>
</comment>
<dbReference type="EMBL" id="LQQA01000035">
    <property type="protein sequence ID" value="ORX09070.1"/>
    <property type="molecule type" value="Genomic_DNA"/>
</dbReference>
<dbReference type="OrthoDB" id="4764723at2"/>
<name>A0A1X2ES45_9MYCO</name>
<evidence type="ECO:0000256" key="1">
    <source>
        <dbReference type="SAM" id="MobiDB-lite"/>
    </source>
</evidence>
<proteinExistence type="predicted"/>
<evidence type="ECO:0000313" key="4">
    <source>
        <dbReference type="Proteomes" id="UP000193964"/>
    </source>
</evidence>
<dbReference type="InterPro" id="IPR055583">
    <property type="entry name" value="DUF7159"/>
</dbReference>
<organism evidence="3 4">
    <name type="scientific">Mycolicibacterium wolinskyi</name>
    <dbReference type="NCBI Taxonomy" id="59750"/>
    <lineage>
        <taxon>Bacteria</taxon>
        <taxon>Bacillati</taxon>
        <taxon>Actinomycetota</taxon>
        <taxon>Actinomycetes</taxon>
        <taxon>Mycobacteriales</taxon>
        <taxon>Mycobacteriaceae</taxon>
        <taxon>Mycolicibacterium</taxon>
    </lineage>
</organism>
<feature type="region of interest" description="Disordered" evidence="1">
    <location>
        <begin position="381"/>
        <end position="455"/>
    </location>
</feature>
<feature type="domain" description="DUF7159" evidence="2">
    <location>
        <begin position="2"/>
        <end position="226"/>
    </location>
</feature>
<sequence>MDAVLGVSLTPSTVGLVLVEGHEADGATVDHETYDIRDLEPLALAEVTDRVVAAVARAEAITAERGNRLQSIGVTWSDGADIEASQLLSALSDAGFANVLPIRFPQATDTLARGIAGVVGFDTTVVCVIEPELILALTASPGDGPVQTTQVHGIETVQGLADWLCGLFAAATSRPDALVVVGSAVDFDAVMPKLQAALEVPVFTPADEGVALARGAALASARRGRFMFTEPARGPERRHWGPAQLAPAVMLAVGVITFVVSLSLAISHHVAAPEPEAGPRQTRPVVNVSGAPAATQHIPAAVIPPAPTSIPEVAPVVVEPPAAVEPAAPEFITEPEAGAVPADVPPPVVVPPAPAPEAVPPVLSPPVPTKKPLLTRIRDRLRGGPDVPEQQPFMGPVPPAPNAPPPGAVPPPVAEAPPPVGPEPAPPPPPPPAEMPPPEAVPPPLPPPAAPPPVP</sequence>
<accession>A0A1X2ES45</accession>
<dbReference type="Pfam" id="PF23717">
    <property type="entry name" value="DUF7159"/>
    <property type="match status" value="1"/>
</dbReference>
<protein>
    <recommendedName>
        <fullName evidence="2">DUF7159 domain-containing protein</fullName>
    </recommendedName>
</protein>
<gene>
    <name evidence="3" type="ORF">AWC31_10735</name>
</gene>